<keyword evidence="3" id="KW-0238">DNA-binding</keyword>
<reference evidence="7" key="1">
    <citation type="journal article" date="2019" name="Int. J. Syst. Evol. Microbiol.">
        <title>The Global Catalogue of Microorganisms (GCM) 10K type strain sequencing project: providing services to taxonomists for standard genome sequencing and annotation.</title>
        <authorList>
            <consortium name="The Broad Institute Genomics Platform"/>
            <consortium name="The Broad Institute Genome Sequencing Center for Infectious Disease"/>
            <person name="Wu L."/>
            <person name="Ma J."/>
        </authorList>
    </citation>
    <scope>NUCLEOTIDE SEQUENCE [LARGE SCALE GENOMIC DNA]</scope>
    <source>
        <strain evidence="7">KCTC 42953</strain>
    </source>
</reference>
<dbReference type="Gene3D" id="1.10.10.10">
    <property type="entry name" value="Winged helix-like DNA-binding domain superfamily/Winged helix DNA-binding domain"/>
    <property type="match status" value="1"/>
</dbReference>
<keyword evidence="2" id="KW-0805">Transcription regulation</keyword>
<evidence type="ECO:0000256" key="1">
    <source>
        <dbReference type="ARBA" id="ARBA00009437"/>
    </source>
</evidence>
<protein>
    <submittedName>
        <fullName evidence="6">Transcriptional regulator GcvA</fullName>
    </submittedName>
</protein>
<proteinExistence type="inferred from homology"/>
<comment type="caution">
    <text evidence="6">The sequence shown here is derived from an EMBL/GenBank/DDBJ whole genome shotgun (WGS) entry which is preliminary data.</text>
</comment>
<evidence type="ECO:0000313" key="7">
    <source>
        <dbReference type="Proteomes" id="UP001595533"/>
    </source>
</evidence>
<dbReference type="PROSITE" id="PS50931">
    <property type="entry name" value="HTH_LYSR"/>
    <property type="match status" value="1"/>
</dbReference>
<dbReference type="Proteomes" id="UP001595533">
    <property type="component" value="Unassembled WGS sequence"/>
</dbReference>
<comment type="similarity">
    <text evidence="1">Belongs to the LysR transcriptional regulatory family.</text>
</comment>
<dbReference type="Pfam" id="PF00126">
    <property type="entry name" value="HTH_1"/>
    <property type="match status" value="1"/>
</dbReference>
<dbReference type="InterPro" id="IPR005119">
    <property type="entry name" value="LysR_subst-bd"/>
</dbReference>
<keyword evidence="4" id="KW-0804">Transcription</keyword>
<feature type="domain" description="HTH lysR-type" evidence="5">
    <location>
        <begin position="17"/>
        <end position="74"/>
    </location>
</feature>
<dbReference type="PANTHER" id="PTHR30537">
    <property type="entry name" value="HTH-TYPE TRANSCRIPTIONAL REGULATOR"/>
    <property type="match status" value="1"/>
</dbReference>
<evidence type="ECO:0000259" key="5">
    <source>
        <dbReference type="PROSITE" id="PS50931"/>
    </source>
</evidence>
<dbReference type="SUPFAM" id="SSF53850">
    <property type="entry name" value="Periplasmic binding protein-like II"/>
    <property type="match status" value="1"/>
</dbReference>
<dbReference type="RefSeq" id="WP_077412596.1">
    <property type="nucleotide sequence ID" value="NZ_JBHRTS010000008.1"/>
</dbReference>
<name>A0ABV7JF62_9GAMM</name>
<evidence type="ECO:0000256" key="3">
    <source>
        <dbReference type="ARBA" id="ARBA00023125"/>
    </source>
</evidence>
<dbReference type="InterPro" id="IPR036388">
    <property type="entry name" value="WH-like_DNA-bd_sf"/>
</dbReference>
<dbReference type="InterPro" id="IPR058163">
    <property type="entry name" value="LysR-type_TF_proteobact-type"/>
</dbReference>
<keyword evidence="7" id="KW-1185">Reference proteome</keyword>
<dbReference type="InterPro" id="IPR036390">
    <property type="entry name" value="WH_DNA-bd_sf"/>
</dbReference>
<evidence type="ECO:0000256" key="4">
    <source>
        <dbReference type="ARBA" id="ARBA00023163"/>
    </source>
</evidence>
<organism evidence="6 7">
    <name type="scientific">Marinicella sediminis</name>
    <dbReference type="NCBI Taxonomy" id="1792834"/>
    <lineage>
        <taxon>Bacteria</taxon>
        <taxon>Pseudomonadati</taxon>
        <taxon>Pseudomonadota</taxon>
        <taxon>Gammaproteobacteria</taxon>
        <taxon>Lysobacterales</taxon>
        <taxon>Marinicellaceae</taxon>
        <taxon>Marinicella</taxon>
    </lineage>
</organism>
<dbReference type="Gene3D" id="3.40.190.10">
    <property type="entry name" value="Periplasmic binding protein-like II"/>
    <property type="match status" value="2"/>
</dbReference>
<gene>
    <name evidence="6" type="primary">gcvA</name>
    <name evidence="6" type="ORF">ACFODZ_14665</name>
</gene>
<dbReference type="Pfam" id="PF03466">
    <property type="entry name" value="LysR_substrate"/>
    <property type="match status" value="1"/>
</dbReference>
<sequence length="323" mass="37058">MRNTSGQQMATKYRNIPPLRAIKAFEASARLLSFTKAAAELHVTQAAISHQIKNLESITGVQLFERFNRSLKLTFEGRLYLISIRNALESIEKATRQLKNRDTSGTLNISVLPSFATKWLSKRIWRFQQQYKELDVRISAFEWLTDFKKDDCDIAIRYASDPSYPGLTAELLLEEEVFPVCSKQLYEAYEGQLTPDKLIHANLCHEDFTTEDWHDWFDAAGIQAKPQLRGTRFSHMVTMLESVENNQGFALGRTPLVQDDINRGLLVAPFDISIKGKMSYYLVYPSETEGDQKLQIIRQWLFAEAEQFKNNSPQCQSSGSELR</sequence>
<dbReference type="InterPro" id="IPR000847">
    <property type="entry name" value="LysR_HTH_N"/>
</dbReference>
<evidence type="ECO:0000256" key="2">
    <source>
        <dbReference type="ARBA" id="ARBA00023015"/>
    </source>
</evidence>
<dbReference type="EMBL" id="JBHRTS010000008">
    <property type="protein sequence ID" value="MFC3195494.1"/>
    <property type="molecule type" value="Genomic_DNA"/>
</dbReference>
<dbReference type="PANTHER" id="PTHR30537:SF26">
    <property type="entry name" value="GLYCINE CLEAVAGE SYSTEM TRANSCRIPTIONAL ACTIVATOR"/>
    <property type="match status" value="1"/>
</dbReference>
<dbReference type="CDD" id="cd08432">
    <property type="entry name" value="PBP2_GcdR_TrpI_HvrB_AmpR_like"/>
    <property type="match status" value="1"/>
</dbReference>
<dbReference type="NCBIfam" id="NF008352">
    <property type="entry name" value="PRK11139.1"/>
    <property type="match status" value="1"/>
</dbReference>
<accession>A0ABV7JF62</accession>
<dbReference type="SUPFAM" id="SSF46785">
    <property type="entry name" value="Winged helix' DNA-binding domain"/>
    <property type="match status" value="1"/>
</dbReference>
<evidence type="ECO:0000313" key="6">
    <source>
        <dbReference type="EMBL" id="MFC3195494.1"/>
    </source>
</evidence>
<dbReference type="PRINTS" id="PR00039">
    <property type="entry name" value="HTHLYSR"/>
</dbReference>